<feature type="signal peptide" evidence="1">
    <location>
        <begin position="1"/>
        <end position="37"/>
    </location>
</feature>
<sequence length="401" mass="46288">MEKKESRRKDMKKSKKKFIMFAILSVLLMANMKNVNAGQVQKNDKSVAIEELGGYLSGVDCQKNDKVEISQSFNVENSKNKSSIFFVKVADEEIGAINVTEYEGKKLTSFLYSENFFNDIGEERISVESNGNGLSLHSKKETKVVTGENAGKTIRKNNSDRKLKKRKFSDISKNVKLNSDEYEIETASINDSEYTTDFSYIGTHKKKYETIKNTKNTLMLYTTKLDLIANGEINNQGICWAATGASIINYKRGGTVKCNARKVYYDLKKKYNADPVGNIQWEKRMWEYYAISMKYVEHKLSFTDVLYLMESHKPVFCSFLHNEENSAKNYAHAVALCGCYYRTDLQRYYYVYMDPNMPMNGENVYVVNHIFPSELNGNTGYKFYYNPGNGDIYNNWRYAFY</sequence>
<keyword evidence="5" id="KW-1185">Reference proteome</keyword>
<evidence type="ECO:0000313" key="3">
    <source>
        <dbReference type="EMBL" id="RHL44594.1"/>
    </source>
</evidence>
<dbReference type="Proteomes" id="UP000283314">
    <property type="component" value="Unassembled WGS sequence"/>
</dbReference>
<dbReference type="EMBL" id="QROT01000006">
    <property type="protein sequence ID" value="RHL44594.1"/>
    <property type="molecule type" value="Genomic_DNA"/>
</dbReference>
<name>A0A415L830_9FIRM</name>
<feature type="chain" id="PRO_5036105897" description="Peptidase C39-like domain-containing protein" evidence="1">
    <location>
        <begin position="38"/>
        <end position="401"/>
    </location>
</feature>
<evidence type="ECO:0000313" key="4">
    <source>
        <dbReference type="Proteomes" id="UP000283314"/>
    </source>
</evidence>
<organism evidence="3 4">
    <name type="scientific">Eubacterium ventriosum</name>
    <dbReference type="NCBI Taxonomy" id="39496"/>
    <lineage>
        <taxon>Bacteria</taxon>
        <taxon>Bacillati</taxon>
        <taxon>Bacillota</taxon>
        <taxon>Clostridia</taxon>
        <taxon>Eubacteriales</taxon>
        <taxon>Eubacteriaceae</taxon>
        <taxon>Eubacterium</taxon>
    </lineage>
</organism>
<evidence type="ECO:0000256" key="1">
    <source>
        <dbReference type="SAM" id="SignalP"/>
    </source>
</evidence>
<proteinExistence type="predicted"/>
<evidence type="ECO:0000313" key="5">
    <source>
        <dbReference type="Proteomes" id="UP000284779"/>
    </source>
</evidence>
<accession>A0A415L830</accession>
<reference evidence="4 5" key="1">
    <citation type="submission" date="2018-08" db="EMBL/GenBank/DDBJ databases">
        <title>A genome reference for cultivated species of the human gut microbiota.</title>
        <authorList>
            <person name="Zou Y."/>
            <person name="Xue W."/>
            <person name="Luo G."/>
        </authorList>
    </citation>
    <scope>NUCLEOTIDE SEQUENCE [LARGE SCALE GENOMIC DNA]</scope>
    <source>
        <strain evidence="3 4">AF37-4</strain>
        <strain evidence="2 5">AM44-11BH</strain>
    </source>
</reference>
<evidence type="ECO:0000313" key="2">
    <source>
        <dbReference type="EMBL" id="RHA19530.1"/>
    </source>
</evidence>
<dbReference type="Gene3D" id="3.90.70.10">
    <property type="entry name" value="Cysteine proteinases"/>
    <property type="match status" value="1"/>
</dbReference>
<evidence type="ECO:0008006" key="6">
    <source>
        <dbReference type="Google" id="ProtNLM"/>
    </source>
</evidence>
<protein>
    <recommendedName>
        <fullName evidence="6">Peptidase C39-like domain-containing protein</fullName>
    </recommendedName>
</protein>
<dbReference type="Proteomes" id="UP000284779">
    <property type="component" value="Unassembled WGS sequence"/>
</dbReference>
<dbReference type="AlphaFoldDB" id="A0A415L830"/>
<gene>
    <name evidence="3" type="ORF">DW018_08725</name>
    <name evidence="2" type="ORF">DW944_04090</name>
</gene>
<comment type="caution">
    <text evidence="3">The sequence shown here is derived from an EMBL/GenBank/DDBJ whole genome shotgun (WGS) entry which is preliminary data.</text>
</comment>
<dbReference type="RefSeq" id="WP_005362366.1">
    <property type="nucleotide sequence ID" value="NZ_CAUEJY010000019.1"/>
</dbReference>
<keyword evidence="1" id="KW-0732">Signal</keyword>
<dbReference type="EMBL" id="QSFD01000003">
    <property type="protein sequence ID" value="RHA19530.1"/>
    <property type="molecule type" value="Genomic_DNA"/>
</dbReference>